<dbReference type="InterPro" id="IPR036388">
    <property type="entry name" value="WH-like_DNA-bd_sf"/>
</dbReference>
<dbReference type="PROSITE" id="PS50186">
    <property type="entry name" value="DEP"/>
    <property type="match status" value="1"/>
</dbReference>
<dbReference type="SUPFAM" id="SSF46785">
    <property type="entry name" value="Winged helix' DNA-binding domain"/>
    <property type="match status" value="1"/>
</dbReference>
<dbReference type="PANTHER" id="PTHR16206">
    <property type="entry name" value="DEP DOMAIN-CONTAINING"/>
    <property type="match status" value="1"/>
</dbReference>
<proteinExistence type="predicted"/>
<dbReference type="GO" id="GO:0035556">
    <property type="term" value="P:intracellular signal transduction"/>
    <property type="evidence" value="ECO:0007669"/>
    <property type="project" value="InterPro"/>
</dbReference>
<dbReference type="InterPro" id="IPR000591">
    <property type="entry name" value="DEP_dom"/>
</dbReference>
<name>E4Z707_OIKDI</name>
<dbReference type="Gene3D" id="1.10.10.10">
    <property type="entry name" value="Winged helix-like DNA-binding domain superfamily/Winged helix DNA-binding domain"/>
    <property type="match status" value="1"/>
</dbReference>
<feature type="domain" description="DEP" evidence="1">
    <location>
        <begin position="33"/>
        <end position="123"/>
    </location>
</feature>
<evidence type="ECO:0000259" key="1">
    <source>
        <dbReference type="PROSITE" id="PS50186"/>
    </source>
</evidence>
<evidence type="ECO:0000313" key="2">
    <source>
        <dbReference type="EMBL" id="CBY43485.1"/>
    </source>
</evidence>
<reference evidence="2" key="1">
    <citation type="journal article" date="2010" name="Science">
        <title>Plasticity of animal genome architecture unmasked by rapid evolution of a pelagic tunicate.</title>
        <authorList>
            <person name="Denoeud F."/>
            <person name="Henriet S."/>
            <person name="Mungpakdee S."/>
            <person name="Aury J.M."/>
            <person name="Da Silva C."/>
            <person name="Brinkmann H."/>
            <person name="Mikhaleva J."/>
            <person name="Olsen L.C."/>
            <person name="Jubin C."/>
            <person name="Canestro C."/>
            <person name="Bouquet J.M."/>
            <person name="Danks G."/>
            <person name="Poulain J."/>
            <person name="Campsteijn C."/>
            <person name="Adamski M."/>
            <person name="Cross I."/>
            <person name="Yadetie F."/>
            <person name="Muffato M."/>
            <person name="Louis A."/>
            <person name="Butcher S."/>
            <person name="Tsagkogeorga G."/>
            <person name="Konrad A."/>
            <person name="Singh S."/>
            <person name="Jensen M.F."/>
            <person name="Cong E.H."/>
            <person name="Eikeseth-Otteraa H."/>
            <person name="Noel B."/>
            <person name="Anthouard V."/>
            <person name="Porcel B.M."/>
            <person name="Kachouri-Lafond R."/>
            <person name="Nishino A."/>
            <person name="Ugolini M."/>
            <person name="Chourrout P."/>
            <person name="Nishida H."/>
            <person name="Aasland R."/>
            <person name="Huzurbazar S."/>
            <person name="Westhof E."/>
            <person name="Delsuc F."/>
            <person name="Lehrach H."/>
            <person name="Reinhardt R."/>
            <person name="Weissenbach J."/>
            <person name="Roy S.W."/>
            <person name="Artiguenave F."/>
            <person name="Postlethwait J.H."/>
            <person name="Manak J.R."/>
            <person name="Thompson E.M."/>
            <person name="Jaillon O."/>
            <person name="Du Pasquier L."/>
            <person name="Boudinot P."/>
            <person name="Liberles D.A."/>
            <person name="Volff J.N."/>
            <person name="Philippe H."/>
            <person name="Lenhard B."/>
            <person name="Roest Crollius H."/>
            <person name="Wincker P."/>
            <person name="Chourrout D."/>
        </authorList>
    </citation>
    <scope>NUCLEOTIDE SEQUENCE [LARGE SCALE GENOMIC DNA]</scope>
</reference>
<dbReference type="AlphaFoldDB" id="E4Z707"/>
<dbReference type="PANTHER" id="PTHR16206:SF19">
    <property type="entry name" value="DEP DOMAIN-CONTAINING PROTEIN"/>
    <property type="match status" value="1"/>
</dbReference>
<accession>E4Z707</accession>
<dbReference type="InterPro" id="IPR036390">
    <property type="entry name" value="WH_DNA-bd_sf"/>
</dbReference>
<dbReference type="EMBL" id="FN658292">
    <property type="protein sequence ID" value="CBY43485.1"/>
    <property type="molecule type" value="Genomic_DNA"/>
</dbReference>
<gene>
    <name evidence="2" type="ORF">GSOID_T00028090001</name>
</gene>
<feature type="non-terminal residue" evidence="2">
    <location>
        <position position="128"/>
    </location>
</feature>
<protein>
    <recommendedName>
        <fullName evidence="1">DEP domain-containing protein</fullName>
    </recommendedName>
</protein>
<organism evidence="2">
    <name type="scientific">Oikopleura dioica</name>
    <name type="common">Tunicate</name>
    <dbReference type="NCBI Taxonomy" id="34765"/>
    <lineage>
        <taxon>Eukaryota</taxon>
        <taxon>Metazoa</taxon>
        <taxon>Chordata</taxon>
        <taxon>Tunicata</taxon>
        <taxon>Appendicularia</taxon>
        <taxon>Copelata</taxon>
        <taxon>Oikopleuridae</taxon>
        <taxon>Oikopleura</taxon>
    </lineage>
</organism>
<sequence length="128" mass="15050">MKITRESALQNQDMNQNRRFPFTKVWIDLITLLQDKVTMKRRYIVRSSADSVFSGANAVDVLLRHVRTSPDLFPNQNFGRSNCVRLCQRFLDLRVFLPASSKEASQLKISFCDSKFTFYRFNEENDFI</sequence>
<dbReference type="Pfam" id="PF00610">
    <property type="entry name" value="DEP"/>
    <property type="match status" value="1"/>
</dbReference>
<dbReference type="Proteomes" id="UP000011014">
    <property type="component" value="Unassembled WGS sequence"/>
</dbReference>